<dbReference type="EMBL" id="UINC01001925">
    <property type="protein sequence ID" value="SUZ90806.1"/>
    <property type="molecule type" value="Genomic_DNA"/>
</dbReference>
<feature type="non-terminal residue" evidence="1">
    <location>
        <position position="140"/>
    </location>
</feature>
<name>A0A381RG66_9ZZZZ</name>
<evidence type="ECO:0000313" key="1">
    <source>
        <dbReference type="EMBL" id="SUZ90806.1"/>
    </source>
</evidence>
<sequence length="140" mass="16436">MTLREAIQRDQAVKRMPNSDRWISVRIFQVWVPIFPLFVLPETFRDLVLIHDAHHLITGYGTDFRGEMELNAWSLASGGYFFNGAPWWMLLEGDVKALFHAIHSLIWMPKEFLSAFRKGWRRHSLYALDVDTALEMDLED</sequence>
<accession>A0A381RG66</accession>
<reference evidence="1" key="1">
    <citation type="submission" date="2018-05" db="EMBL/GenBank/DDBJ databases">
        <authorList>
            <person name="Lanie J.A."/>
            <person name="Ng W.-L."/>
            <person name="Kazmierczak K.M."/>
            <person name="Andrzejewski T.M."/>
            <person name="Davidsen T.M."/>
            <person name="Wayne K.J."/>
            <person name="Tettelin H."/>
            <person name="Glass J.I."/>
            <person name="Rusch D."/>
            <person name="Podicherti R."/>
            <person name="Tsui H.-C.T."/>
            <person name="Winkler M.E."/>
        </authorList>
    </citation>
    <scope>NUCLEOTIDE SEQUENCE</scope>
</reference>
<protein>
    <submittedName>
        <fullName evidence="1">Uncharacterized protein</fullName>
    </submittedName>
</protein>
<gene>
    <name evidence="1" type="ORF">METZ01_LOCUS43660</name>
</gene>
<dbReference type="AlphaFoldDB" id="A0A381RG66"/>
<organism evidence="1">
    <name type="scientific">marine metagenome</name>
    <dbReference type="NCBI Taxonomy" id="408172"/>
    <lineage>
        <taxon>unclassified sequences</taxon>
        <taxon>metagenomes</taxon>
        <taxon>ecological metagenomes</taxon>
    </lineage>
</organism>
<proteinExistence type="predicted"/>